<keyword evidence="4" id="KW-1185">Reference proteome</keyword>
<proteinExistence type="predicted"/>
<dbReference type="AlphaFoldDB" id="A0A6G0XTH0"/>
<evidence type="ECO:0000256" key="2">
    <source>
        <dbReference type="SAM" id="MobiDB-lite"/>
    </source>
</evidence>
<keyword evidence="1" id="KW-0175">Coiled coil</keyword>
<evidence type="ECO:0000313" key="3">
    <source>
        <dbReference type="EMBL" id="KAF0743664.1"/>
    </source>
</evidence>
<dbReference type="OrthoDB" id="6615629at2759"/>
<reference evidence="3 4" key="1">
    <citation type="submission" date="2019-08" db="EMBL/GenBank/DDBJ databases">
        <title>Whole genome of Aphis craccivora.</title>
        <authorList>
            <person name="Voronova N.V."/>
            <person name="Shulinski R.S."/>
            <person name="Bandarenka Y.V."/>
            <person name="Zhorov D.G."/>
            <person name="Warner D."/>
        </authorList>
    </citation>
    <scope>NUCLEOTIDE SEQUENCE [LARGE SCALE GENOMIC DNA]</scope>
    <source>
        <strain evidence="3">180601</strain>
        <tissue evidence="3">Whole Body</tissue>
    </source>
</reference>
<name>A0A6G0XTH0_APHCR</name>
<feature type="region of interest" description="Disordered" evidence="2">
    <location>
        <begin position="1"/>
        <end position="24"/>
    </location>
</feature>
<dbReference type="EMBL" id="VUJU01007563">
    <property type="protein sequence ID" value="KAF0743664.1"/>
    <property type="molecule type" value="Genomic_DNA"/>
</dbReference>
<protein>
    <submittedName>
        <fullName evidence="3">Uncharacterized protein</fullName>
    </submittedName>
</protein>
<evidence type="ECO:0000256" key="1">
    <source>
        <dbReference type="SAM" id="Coils"/>
    </source>
</evidence>
<dbReference type="Proteomes" id="UP000478052">
    <property type="component" value="Unassembled WGS sequence"/>
</dbReference>
<feature type="coiled-coil region" evidence="1">
    <location>
        <begin position="51"/>
        <end position="100"/>
    </location>
</feature>
<comment type="caution">
    <text evidence="3">The sequence shown here is derived from an EMBL/GenBank/DDBJ whole genome shotgun (WGS) entry which is preliminary data.</text>
</comment>
<evidence type="ECO:0000313" key="4">
    <source>
        <dbReference type="Proteomes" id="UP000478052"/>
    </source>
</evidence>
<gene>
    <name evidence="3" type="ORF">FWK35_00033400</name>
</gene>
<sequence>MASSAGQRKTNPPDRLIDQLQQGVPIKNNIPIMSNQESNKSVSETTKETTLTDLMDMMKQFQEEIRSSQNARFDRLDDQFKVIQNNLNQHDTRIAKVEKNVSTLHKNQMDQQTAVKICQDKLLSVSTEIGTLKEAVKLLQVNVPAFFNPALSSTSIPVTTMSAASVSPTSNRPPDVRSGTTVYDSVRPSFMSSTERMQDVVSEFSGVLKEVHPERFLNELANYFENSYFTDVQKLNAVQRRLKNHAYMWYDSLIPSPESYEEFVKCFRQQF</sequence>
<organism evidence="3 4">
    <name type="scientific">Aphis craccivora</name>
    <name type="common">Cowpea aphid</name>
    <dbReference type="NCBI Taxonomy" id="307492"/>
    <lineage>
        <taxon>Eukaryota</taxon>
        <taxon>Metazoa</taxon>
        <taxon>Ecdysozoa</taxon>
        <taxon>Arthropoda</taxon>
        <taxon>Hexapoda</taxon>
        <taxon>Insecta</taxon>
        <taxon>Pterygota</taxon>
        <taxon>Neoptera</taxon>
        <taxon>Paraneoptera</taxon>
        <taxon>Hemiptera</taxon>
        <taxon>Sternorrhyncha</taxon>
        <taxon>Aphidomorpha</taxon>
        <taxon>Aphidoidea</taxon>
        <taxon>Aphididae</taxon>
        <taxon>Aphidini</taxon>
        <taxon>Aphis</taxon>
        <taxon>Aphis</taxon>
    </lineage>
</organism>
<feature type="compositionally biased region" description="Polar residues" evidence="2">
    <location>
        <begin position="1"/>
        <end position="10"/>
    </location>
</feature>
<accession>A0A6G0XTH0</accession>